<dbReference type="SUPFAM" id="SSF55931">
    <property type="entry name" value="Glutamine synthetase/guanido kinase"/>
    <property type="match status" value="1"/>
</dbReference>
<accession>A0ABY5BNL1</accession>
<dbReference type="Pfam" id="PF04262">
    <property type="entry name" value="Glu_cys_ligase"/>
    <property type="match status" value="1"/>
</dbReference>
<dbReference type="Proteomes" id="UP001056707">
    <property type="component" value="Chromosome"/>
</dbReference>
<comment type="pathway">
    <text evidence="1 9">Sulfur metabolism; glutathione biosynthesis; glutathione from L-cysteine and L-glutamate: step 1/2.</text>
</comment>
<evidence type="ECO:0000313" key="12">
    <source>
        <dbReference type="Proteomes" id="UP001056707"/>
    </source>
</evidence>
<comment type="catalytic activity">
    <reaction evidence="7 9">
        <text>L-cysteine + L-glutamate + ATP = gamma-L-glutamyl-L-cysteine + ADP + phosphate + H(+)</text>
        <dbReference type="Rhea" id="RHEA:13285"/>
        <dbReference type="ChEBI" id="CHEBI:15378"/>
        <dbReference type="ChEBI" id="CHEBI:29985"/>
        <dbReference type="ChEBI" id="CHEBI:30616"/>
        <dbReference type="ChEBI" id="CHEBI:35235"/>
        <dbReference type="ChEBI" id="CHEBI:43474"/>
        <dbReference type="ChEBI" id="CHEBI:58173"/>
        <dbReference type="ChEBI" id="CHEBI:456216"/>
        <dbReference type="EC" id="6.3.2.2"/>
    </reaction>
</comment>
<evidence type="ECO:0000313" key="11">
    <source>
        <dbReference type="EMBL" id="USS85257.1"/>
    </source>
</evidence>
<dbReference type="RefSeq" id="WP_252750152.1">
    <property type="nucleotide sequence ID" value="NZ_CP097116.1"/>
</dbReference>
<keyword evidence="3 8" id="KW-0436">Ligase</keyword>
<evidence type="ECO:0000256" key="2">
    <source>
        <dbReference type="ARBA" id="ARBA00012220"/>
    </source>
</evidence>
<keyword evidence="6" id="KW-0067">ATP-binding</keyword>
<gene>
    <name evidence="11" type="ORF">M3M35_00920</name>
</gene>
<evidence type="ECO:0000259" key="10">
    <source>
        <dbReference type="Pfam" id="PF04262"/>
    </source>
</evidence>
<protein>
    <recommendedName>
        <fullName evidence="2 9">Glutamate--cysteine ligase</fullName>
        <ecNumber evidence="2 9">6.3.2.2</ecNumber>
    </recommendedName>
</protein>
<name>A0ABY5BNL1_9LACO</name>
<dbReference type="InterPro" id="IPR014746">
    <property type="entry name" value="Gln_synth/guanido_kin_cat_dom"/>
</dbReference>
<evidence type="ECO:0000256" key="1">
    <source>
        <dbReference type="ARBA" id="ARBA00005006"/>
    </source>
</evidence>
<evidence type="ECO:0000256" key="5">
    <source>
        <dbReference type="ARBA" id="ARBA00022741"/>
    </source>
</evidence>
<evidence type="ECO:0000256" key="8">
    <source>
        <dbReference type="RuleBase" id="RU003544"/>
    </source>
</evidence>
<evidence type="ECO:0000256" key="6">
    <source>
        <dbReference type="ARBA" id="ARBA00022840"/>
    </source>
</evidence>
<dbReference type="Gene3D" id="3.30.590.20">
    <property type="match status" value="1"/>
</dbReference>
<dbReference type="EC" id="6.3.2.2" evidence="2 9"/>
<dbReference type="EMBL" id="CP097116">
    <property type="protein sequence ID" value="USS85257.1"/>
    <property type="molecule type" value="Genomic_DNA"/>
</dbReference>
<organism evidence="11 12">
    <name type="scientific">Fructilactobacillus myrtifloralis</name>
    <dbReference type="NCBI Taxonomy" id="2940301"/>
    <lineage>
        <taxon>Bacteria</taxon>
        <taxon>Bacillati</taxon>
        <taxon>Bacillota</taxon>
        <taxon>Bacilli</taxon>
        <taxon>Lactobacillales</taxon>
        <taxon>Lactobacillaceae</taxon>
        <taxon>Fructilactobacillus</taxon>
    </lineage>
</organism>
<evidence type="ECO:0000256" key="7">
    <source>
        <dbReference type="ARBA" id="ARBA00048819"/>
    </source>
</evidence>
<evidence type="ECO:0000256" key="4">
    <source>
        <dbReference type="ARBA" id="ARBA00022684"/>
    </source>
</evidence>
<dbReference type="PANTHER" id="PTHR38761:SF1">
    <property type="entry name" value="GLUTAMATE--CYSTEINE LIGASE"/>
    <property type="match status" value="1"/>
</dbReference>
<comment type="similarity">
    <text evidence="8">Belongs to the glutamate--cysteine ligase type 1 family.</text>
</comment>
<feature type="domain" description="Glutamate--cysteine ligase" evidence="10">
    <location>
        <begin position="12"/>
        <end position="246"/>
    </location>
</feature>
<evidence type="ECO:0000256" key="9">
    <source>
        <dbReference type="RuleBase" id="RU004391"/>
    </source>
</evidence>
<reference evidence="11" key="1">
    <citation type="submission" date="2022-05" db="EMBL/GenBank/DDBJ databases">
        <authorList>
            <person name="Oliphant S.A."/>
            <person name="Watson-Haigh N.S."/>
            <person name="Sumby K.M."/>
            <person name="Gardner J.M."/>
            <person name="Jiranek V."/>
        </authorList>
    </citation>
    <scope>NUCLEOTIDE SEQUENCE</scope>
    <source>
        <strain evidence="11">KI16_H9</strain>
    </source>
</reference>
<dbReference type="PANTHER" id="PTHR38761">
    <property type="entry name" value="GLUTAMATE--CYSTEINE LIGASE"/>
    <property type="match status" value="1"/>
</dbReference>
<sequence>MGQKKQNAAGTVETLLSGWTGVEIEEHRVEQHPRRLSRFDHPAQLGDRHYQPYFQTDFSESMEELITAPHQAVQAVSSQLHSLQQLLTEQLHPDEVIWPLSMPPKLQPSDVTFLEKTFKRDWYQGYRDLLLAKYGPLQHIMCGVHVSYSPTPAIVSWYQAQHQIADRVTAKNQLMFQITQELVGFRWLLTYLFGASPLDENQPAPRPLVRSLRASHRGFGNRSDVHVSYQRLADFVNQQLEAIRTKKLFAPSEFYGPVRLKAKNGLASIPQQGIDYLELRTLDNDPFATDGVAPTTLRVVRLLILAGILFPEPWDAERLATAAAANDQVALAAPTAPLPADLQASAKQLVERLQTVVKQLPNPADWQASLAMVRDRLQDPDQTTAGRLVPYVHQDSLSDFGFQRGLATKRARQGAALSAQFPDVVPELVPVYRYLAQTGIPFRVQDPTKLVVTIADQTPITVTNPAQLAELQALWQAHFQ</sequence>
<dbReference type="InterPro" id="IPR007370">
    <property type="entry name" value="Glu_cys_ligase"/>
</dbReference>
<keyword evidence="5" id="KW-0547">Nucleotide-binding</keyword>
<evidence type="ECO:0000256" key="3">
    <source>
        <dbReference type="ARBA" id="ARBA00022598"/>
    </source>
</evidence>
<keyword evidence="12" id="KW-1185">Reference proteome</keyword>
<proteinExistence type="inferred from homology"/>
<dbReference type="InterPro" id="IPR006334">
    <property type="entry name" value="Glut_cys_ligase"/>
</dbReference>
<dbReference type="GO" id="GO:0016874">
    <property type="term" value="F:ligase activity"/>
    <property type="evidence" value="ECO:0007669"/>
    <property type="project" value="UniProtKB-KW"/>
</dbReference>
<keyword evidence="4 8" id="KW-0317">Glutathione biosynthesis</keyword>